<sequence length="89" mass="9399">MSDLRVRAADGAHAAAISGVIVQALRQRDALVVIERVAGNFTAAGVARLLALRQVWVAELDNAIVGTASLDGEVVHGDERTLVMVRDLP</sequence>
<gene>
    <name evidence="1" type="ORF">DNK44_13900</name>
</gene>
<dbReference type="Gene3D" id="3.40.630.30">
    <property type="match status" value="1"/>
</dbReference>
<evidence type="ECO:0000313" key="1">
    <source>
        <dbReference type="EMBL" id="TBU91566.1"/>
    </source>
</evidence>
<evidence type="ECO:0008006" key="3">
    <source>
        <dbReference type="Google" id="ProtNLM"/>
    </source>
</evidence>
<dbReference type="AlphaFoldDB" id="A0A4Q9R239"/>
<dbReference type="RefSeq" id="WP_131198272.1">
    <property type="nucleotide sequence ID" value="NZ_QJUL01000018.1"/>
</dbReference>
<dbReference type="Proteomes" id="UP000293172">
    <property type="component" value="Unassembled WGS sequence"/>
</dbReference>
<dbReference type="OrthoDB" id="1821130at2"/>
<evidence type="ECO:0000313" key="2">
    <source>
        <dbReference type="Proteomes" id="UP000293172"/>
    </source>
</evidence>
<organism evidence="1 2">
    <name type="scientific">Phytopseudomonas dryadis</name>
    <dbReference type="NCBI Taxonomy" id="2487520"/>
    <lineage>
        <taxon>Bacteria</taxon>
        <taxon>Pseudomonadati</taxon>
        <taxon>Pseudomonadota</taxon>
        <taxon>Gammaproteobacteria</taxon>
        <taxon>Pseudomonadales</taxon>
        <taxon>Pseudomonadaceae</taxon>
        <taxon>Phytopseudomonas</taxon>
    </lineage>
</organism>
<comment type="caution">
    <text evidence="1">The sequence shown here is derived from an EMBL/GenBank/DDBJ whole genome shotgun (WGS) entry which is preliminary data.</text>
</comment>
<dbReference type="EMBL" id="QJUL01000018">
    <property type="protein sequence ID" value="TBU91566.1"/>
    <property type="molecule type" value="Genomic_DNA"/>
</dbReference>
<accession>A0A4Q9R239</accession>
<protein>
    <recommendedName>
        <fullName evidence="3">GNAT family N-acetyltransferase</fullName>
    </recommendedName>
</protein>
<reference evidence="1 2" key="1">
    <citation type="submission" date="2018-06" db="EMBL/GenBank/DDBJ databases">
        <title>Three novel Pseudomonas species isolated from symptomatic oak.</title>
        <authorList>
            <person name="Bueno-Gonzalez V."/>
            <person name="Brady C."/>
        </authorList>
    </citation>
    <scope>NUCLEOTIDE SEQUENCE [LARGE SCALE GENOMIC DNA]</scope>
    <source>
        <strain evidence="1 2">P6B</strain>
    </source>
</reference>
<dbReference type="InterPro" id="IPR016181">
    <property type="entry name" value="Acyl_CoA_acyltransferase"/>
</dbReference>
<proteinExistence type="predicted"/>
<name>A0A4Q9R239_9GAMM</name>
<dbReference type="SUPFAM" id="SSF55729">
    <property type="entry name" value="Acyl-CoA N-acyltransferases (Nat)"/>
    <property type="match status" value="1"/>
</dbReference>